<dbReference type="HOGENOM" id="CLU_049710_1_0_6"/>
<feature type="transmembrane region" description="Helical" evidence="1">
    <location>
        <begin position="6"/>
        <end position="23"/>
    </location>
</feature>
<organism evidence="3 4">
    <name type="scientific">Isoalcanivorax pacificus W11-5</name>
    <dbReference type="NCBI Taxonomy" id="391936"/>
    <lineage>
        <taxon>Bacteria</taxon>
        <taxon>Pseudomonadati</taxon>
        <taxon>Pseudomonadota</taxon>
        <taxon>Gammaproteobacteria</taxon>
        <taxon>Oceanospirillales</taxon>
        <taxon>Alcanivoracaceae</taxon>
        <taxon>Isoalcanivorax</taxon>
    </lineage>
</organism>
<keyword evidence="4" id="KW-1185">Reference proteome</keyword>
<dbReference type="InterPro" id="IPR002541">
    <property type="entry name" value="Cyt_c_assembly"/>
</dbReference>
<evidence type="ECO:0000259" key="2">
    <source>
        <dbReference type="Pfam" id="PF01578"/>
    </source>
</evidence>
<feature type="transmembrane region" description="Helical" evidence="1">
    <location>
        <begin position="211"/>
        <end position="231"/>
    </location>
</feature>
<dbReference type="GO" id="GO:0017004">
    <property type="term" value="P:cytochrome complex assembly"/>
    <property type="evidence" value="ECO:0007669"/>
    <property type="project" value="InterPro"/>
</dbReference>
<dbReference type="PANTHER" id="PTHR38034">
    <property type="entry name" value="INNER MEMBRANE PROTEIN YPJD"/>
    <property type="match status" value="1"/>
</dbReference>
<dbReference type="RefSeq" id="WP_008738435.1">
    <property type="nucleotide sequence ID" value="NZ_CP004387.1"/>
</dbReference>
<reference evidence="3 4" key="1">
    <citation type="journal article" date="2012" name="J. Bacteriol.">
        <title>Genome sequence of an alkane-degrading bacterium, Alcanivorax pacificus type strain W11-5, isolated from deep sea sediment.</title>
        <authorList>
            <person name="Lai Q."/>
            <person name="Shao Z."/>
        </authorList>
    </citation>
    <scope>NUCLEOTIDE SEQUENCE [LARGE SCALE GENOMIC DNA]</scope>
    <source>
        <strain evidence="3 4">W11-5</strain>
    </source>
</reference>
<keyword evidence="1" id="KW-1133">Transmembrane helix</keyword>
<accession>A0A0B4XGM1</accession>
<dbReference type="PANTHER" id="PTHR38034:SF1">
    <property type="entry name" value="INNER MEMBRANE PROTEIN YPJD"/>
    <property type="match status" value="1"/>
</dbReference>
<keyword evidence="1" id="KW-0472">Membrane</keyword>
<keyword evidence="1" id="KW-0812">Transmembrane</keyword>
<name>A0A0B4XGM1_9GAMM</name>
<dbReference type="InterPro" id="IPR052372">
    <property type="entry name" value="YpjD/HemX"/>
</dbReference>
<feature type="domain" description="Cytochrome c assembly protein" evidence="2">
    <location>
        <begin position="42"/>
        <end position="262"/>
    </location>
</feature>
<dbReference type="KEGG" id="apac:S7S_04185"/>
<dbReference type="EMBL" id="CP004387">
    <property type="protein sequence ID" value="AJD47259.1"/>
    <property type="molecule type" value="Genomic_DNA"/>
</dbReference>
<feature type="transmembrane region" description="Helical" evidence="1">
    <location>
        <begin position="92"/>
        <end position="112"/>
    </location>
</feature>
<gene>
    <name evidence="3" type="ORF">S7S_04185</name>
</gene>
<dbReference type="GO" id="GO:0005886">
    <property type="term" value="C:plasma membrane"/>
    <property type="evidence" value="ECO:0007669"/>
    <property type="project" value="TreeGrafter"/>
</dbReference>
<evidence type="ECO:0000313" key="3">
    <source>
        <dbReference type="EMBL" id="AJD47259.1"/>
    </source>
</evidence>
<dbReference type="OrthoDB" id="9780793at2"/>
<evidence type="ECO:0000313" key="4">
    <source>
        <dbReference type="Proteomes" id="UP000006764"/>
    </source>
</evidence>
<dbReference type="Proteomes" id="UP000006764">
    <property type="component" value="Chromosome"/>
</dbReference>
<dbReference type="Pfam" id="PF01578">
    <property type="entry name" value="Cytochrom_C_asm"/>
    <property type="match status" value="1"/>
</dbReference>
<feature type="transmembrane region" description="Helical" evidence="1">
    <location>
        <begin position="171"/>
        <end position="199"/>
    </location>
</feature>
<dbReference type="GO" id="GO:0020037">
    <property type="term" value="F:heme binding"/>
    <property type="evidence" value="ECO:0007669"/>
    <property type="project" value="InterPro"/>
</dbReference>
<feature type="transmembrane region" description="Helical" evidence="1">
    <location>
        <begin position="35"/>
        <end position="55"/>
    </location>
</feature>
<proteinExistence type="predicted"/>
<evidence type="ECO:0000256" key="1">
    <source>
        <dbReference type="SAM" id="Phobius"/>
    </source>
</evidence>
<dbReference type="STRING" id="391936.S7S_04185"/>
<feature type="transmembrane region" description="Helical" evidence="1">
    <location>
        <begin position="243"/>
        <end position="264"/>
    </location>
</feature>
<sequence length="268" mass="29014">MTIASWAGLAAFVLYLVASIMVLRRLRSAATGRAPALLALSLTAVALHALCLWLTAVTDDGVRLGLFPMASLITGTGAAMITVAGLYRRLEWVSAMVFPLSALSIPPMLWVQSGYTPHPLAHGVAAHVLLSILAYAVLAIAAAQSVLLLVQHRQLKSGHIRGMMRAFPPIQVMETMLFELLWAGVLLLSATIVTGFIYLDDMFAQKVAHKTFLTLCAWALFATLLAGRHFLGWRALTAVRLTIAGFLVLLLAFFGSQLVLEYILHRPA</sequence>
<feature type="transmembrane region" description="Helical" evidence="1">
    <location>
        <begin position="124"/>
        <end position="150"/>
    </location>
</feature>
<feature type="transmembrane region" description="Helical" evidence="1">
    <location>
        <begin position="67"/>
        <end position="87"/>
    </location>
</feature>
<protein>
    <submittedName>
        <fullName evidence="3">Cytochrome C assembly protein</fullName>
    </submittedName>
</protein>
<dbReference type="AlphaFoldDB" id="A0A0B4XGM1"/>